<dbReference type="EMBL" id="AXCZ01000107">
    <property type="protein sequence ID" value="KGM11800.1"/>
    <property type="molecule type" value="Genomic_DNA"/>
</dbReference>
<evidence type="ECO:0008006" key="3">
    <source>
        <dbReference type="Google" id="ProtNLM"/>
    </source>
</evidence>
<dbReference type="AlphaFoldDB" id="A0A0A0BV12"/>
<dbReference type="Proteomes" id="UP000054314">
    <property type="component" value="Unassembled WGS sequence"/>
</dbReference>
<evidence type="ECO:0000313" key="2">
    <source>
        <dbReference type="Proteomes" id="UP000054314"/>
    </source>
</evidence>
<accession>A0A0A0BV12</accession>
<dbReference type="OrthoDB" id="5188280at2"/>
<evidence type="ECO:0000313" key="1">
    <source>
        <dbReference type="EMBL" id="KGM11800.1"/>
    </source>
</evidence>
<sequence>MLDPRAADELPGDVDPALRSEVAHMTADVIVRQGRAAEDPEVVERLVRLVDDEGFDTVAALWSDSPAGTLPGSLWRLYVLREWVRRDPQVVAERYRAGVHRAEVHDVVAGVVSPPGPTDVSRLVDAVLSGVFTGDLAVALERAAAFARVLATGSALDADGVEDRDGAMAWDLTRGASGLVSLAEELETAAGLWRSGHLD</sequence>
<proteinExistence type="predicted"/>
<reference evidence="1 2" key="1">
    <citation type="submission" date="2013-08" db="EMBL/GenBank/DDBJ databases">
        <title>Genome sequencing of Cellulomonas bogoriensis 69B4.</title>
        <authorList>
            <person name="Chen F."/>
            <person name="Li Y."/>
            <person name="Wang G."/>
        </authorList>
    </citation>
    <scope>NUCLEOTIDE SEQUENCE [LARGE SCALE GENOMIC DNA]</scope>
    <source>
        <strain evidence="1 2">69B4</strain>
    </source>
</reference>
<name>A0A0A0BV12_9CELL</name>
<organism evidence="1 2">
    <name type="scientific">Cellulomonas bogoriensis 69B4 = DSM 16987</name>
    <dbReference type="NCBI Taxonomy" id="1386082"/>
    <lineage>
        <taxon>Bacteria</taxon>
        <taxon>Bacillati</taxon>
        <taxon>Actinomycetota</taxon>
        <taxon>Actinomycetes</taxon>
        <taxon>Micrococcales</taxon>
        <taxon>Cellulomonadaceae</taxon>
        <taxon>Cellulomonas</taxon>
    </lineage>
</organism>
<keyword evidence="2" id="KW-1185">Reference proteome</keyword>
<protein>
    <recommendedName>
        <fullName evidence="3">DNA-directed RNA polymerase subunit beta</fullName>
    </recommendedName>
</protein>
<dbReference type="RefSeq" id="WP_035061041.1">
    <property type="nucleotide sequence ID" value="NZ_AXCZ01000107.1"/>
</dbReference>
<comment type="caution">
    <text evidence="1">The sequence shown here is derived from an EMBL/GenBank/DDBJ whole genome shotgun (WGS) entry which is preliminary data.</text>
</comment>
<gene>
    <name evidence="1" type="ORF">N869_02470</name>
</gene>